<keyword evidence="1" id="KW-0175">Coiled coil</keyword>
<keyword evidence="4" id="KW-1185">Reference proteome</keyword>
<organism evidence="3 4">
    <name type="scientific">Hibiscus sabdariffa</name>
    <name type="common">roselle</name>
    <dbReference type="NCBI Taxonomy" id="183260"/>
    <lineage>
        <taxon>Eukaryota</taxon>
        <taxon>Viridiplantae</taxon>
        <taxon>Streptophyta</taxon>
        <taxon>Embryophyta</taxon>
        <taxon>Tracheophyta</taxon>
        <taxon>Spermatophyta</taxon>
        <taxon>Magnoliopsida</taxon>
        <taxon>eudicotyledons</taxon>
        <taxon>Gunneridae</taxon>
        <taxon>Pentapetalae</taxon>
        <taxon>rosids</taxon>
        <taxon>malvids</taxon>
        <taxon>Malvales</taxon>
        <taxon>Malvaceae</taxon>
        <taxon>Malvoideae</taxon>
        <taxon>Hibiscus</taxon>
    </lineage>
</organism>
<dbReference type="EMBL" id="JBBPBM010000015">
    <property type="protein sequence ID" value="KAK8559269.1"/>
    <property type="molecule type" value="Genomic_DNA"/>
</dbReference>
<reference evidence="3 4" key="1">
    <citation type="journal article" date="2024" name="G3 (Bethesda)">
        <title>Genome assembly of Hibiscus sabdariffa L. provides insights into metabolisms of medicinal natural products.</title>
        <authorList>
            <person name="Kim T."/>
        </authorList>
    </citation>
    <scope>NUCLEOTIDE SEQUENCE [LARGE SCALE GENOMIC DNA]</scope>
    <source>
        <strain evidence="3">TK-2024</strain>
        <tissue evidence="3">Old leaves</tissue>
    </source>
</reference>
<evidence type="ECO:0000313" key="3">
    <source>
        <dbReference type="EMBL" id="KAK8559269.1"/>
    </source>
</evidence>
<evidence type="ECO:0000256" key="2">
    <source>
        <dbReference type="SAM" id="MobiDB-lite"/>
    </source>
</evidence>
<evidence type="ECO:0000256" key="1">
    <source>
        <dbReference type="SAM" id="Coils"/>
    </source>
</evidence>
<feature type="coiled-coil region" evidence="1">
    <location>
        <begin position="48"/>
        <end position="89"/>
    </location>
</feature>
<protein>
    <submittedName>
        <fullName evidence="3">Uncharacterized protein</fullName>
    </submittedName>
</protein>
<gene>
    <name evidence="3" type="ORF">V6N12_042549</name>
</gene>
<feature type="region of interest" description="Disordered" evidence="2">
    <location>
        <begin position="1"/>
        <end position="20"/>
    </location>
</feature>
<sequence>MPKQEQASSSTMKDRLRKPQLELELLQEHMRKEMVKWDRERSNFNHLMHLEKLKVDEKDDQLKGLEKEKENLKRNLQAIEEEFKRVSLELGKKKDLYTT</sequence>
<name>A0ABR2EF39_9ROSI</name>
<accession>A0ABR2EF39</accession>
<comment type="caution">
    <text evidence="3">The sequence shown here is derived from an EMBL/GenBank/DDBJ whole genome shotgun (WGS) entry which is preliminary data.</text>
</comment>
<feature type="compositionally biased region" description="Polar residues" evidence="2">
    <location>
        <begin position="1"/>
        <end position="11"/>
    </location>
</feature>
<evidence type="ECO:0000313" key="4">
    <source>
        <dbReference type="Proteomes" id="UP001472677"/>
    </source>
</evidence>
<proteinExistence type="predicted"/>
<dbReference type="Proteomes" id="UP001472677">
    <property type="component" value="Unassembled WGS sequence"/>
</dbReference>